<reference evidence="2 3" key="1">
    <citation type="submission" date="2018-03" db="EMBL/GenBank/DDBJ databases">
        <title>Ahniella affigens gen. nov., sp. nov., a gammaproteobacterium isolated from sandy soil near a stream.</title>
        <authorList>
            <person name="Ko Y."/>
            <person name="Kim J.-H."/>
        </authorList>
    </citation>
    <scope>NUCLEOTIDE SEQUENCE [LARGE SCALE GENOMIC DNA]</scope>
    <source>
        <strain evidence="2 3">D13</strain>
    </source>
</reference>
<protein>
    <recommendedName>
        <fullName evidence="4">Lipoprotein</fullName>
    </recommendedName>
</protein>
<dbReference type="RefSeq" id="WP_106893441.1">
    <property type="nucleotide sequence ID" value="NZ_CP027860.1"/>
</dbReference>
<keyword evidence="3" id="KW-1185">Reference proteome</keyword>
<dbReference type="AlphaFoldDB" id="A0A2P1PXE3"/>
<dbReference type="KEGG" id="xba:C7S18_21140"/>
<gene>
    <name evidence="2" type="ORF">C7S18_21140</name>
</gene>
<dbReference type="EMBL" id="CP027860">
    <property type="protein sequence ID" value="AVP99523.1"/>
    <property type="molecule type" value="Genomic_DNA"/>
</dbReference>
<reference evidence="2 3" key="2">
    <citation type="submission" date="2018-03" db="EMBL/GenBank/DDBJ databases">
        <authorList>
            <person name="Keele B.F."/>
        </authorList>
    </citation>
    <scope>NUCLEOTIDE SEQUENCE [LARGE SCALE GENOMIC DNA]</scope>
    <source>
        <strain evidence="2 3">D13</strain>
    </source>
</reference>
<feature type="signal peptide" evidence="1">
    <location>
        <begin position="1"/>
        <end position="17"/>
    </location>
</feature>
<name>A0A2P1PXE3_9GAMM</name>
<proteinExistence type="predicted"/>
<feature type="chain" id="PRO_5015117337" description="Lipoprotein" evidence="1">
    <location>
        <begin position="18"/>
        <end position="311"/>
    </location>
</feature>
<organism evidence="2 3">
    <name type="scientific">Ahniella affigens</name>
    <dbReference type="NCBI Taxonomy" id="2021234"/>
    <lineage>
        <taxon>Bacteria</taxon>
        <taxon>Pseudomonadati</taxon>
        <taxon>Pseudomonadota</taxon>
        <taxon>Gammaproteobacteria</taxon>
        <taxon>Lysobacterales</taxon>
        <taxon>Rhodanobacteraceae</taxon>
        <taxon>Ahniella</taxon>
    </lineage>
</organism>
<keyword evidence="1" id="KW-0732">Signal</keyword>
<dbReference type="PROSITE" id="PS51257">
    <property type="entry name" value="PROKAR_LIPOPROTEIN"/>
    <property type="match status" value="1"/>
</dbReference>
<evidence type="ECO:0008006" key="4">
    <source>
        <dbReference type="Google" id="ProtNLM"/>
    </source>
</evidence>
<evidence type="ECO:0000313" key="2">
    <source>
        <dbReference type="EMBL" id="AVP99523.1"/>
    </source>
</evidence>
<accession>A0A2P1PXE3</accession>
<evidence type="ECO:0000256" key="1">
    <source>
        <dbReference type="SAM" id="SignalP"/>
    </source>
</evidence>
<evidence type="ECO:0000313" key="3">
    <source>
        <dbReference type="Proteomes" id="UP000241074"/>
    </source>
</evidence>
<dbReference type="Proteomes" id="UP000241074">
    <property type="component" value="Chromosome"/>
</dbReference>
<sequence>MRALIHRLFFLLIPALAACSEQQQTLRWEIIDPDSGKGIEGVWINFLWYGEATARGIRPCVGAVLGRTDANGVFQSTAPQEGWVYAQSAMMFKRDYQPLQFKLHPKDENLVIAEVVVQVHERNAYPAWFERLHSLGYEYVDLGGLSTTTLFKKTFSAERIKDKMNHLPFEPGGRQEYWVKRRTLPEYAAAPGVGATCPNEGAVKIGFDDQRLLNLLDYERAMHAYDYLCDPQWDTVPAEYAQTRSRRFVNQSLWLLADANKAYEEAKAVIPDYLSEYRSPDIEDRALRVDERIAFCKWLEPQTRQSTEPKT</sequence>